<evidence type="ECO:0000313" key="4">
    <source>
        <dbReference type="Proteomes" id="UP000031366"/>
    </source>
</evidence>
<evidence type="ECO:0000256" key="1">
    <source>
        <dbReference type="SAM" id="MobiDB-lite"/>
    </source>
</evidence>
<dbReference type="OrthoDB" id="3235126at2"/>
<keyword evidence="2" id="KW-0812">Transmembrane</keyword>
<keyword evidence="4" id="KW-1185">Reference proteome</keyword>
<organism evidence="3 4">
    <name type="scientific">Clostridium argentinense CDC 2741</name>
    <dbReference type="NCBI Taxonomy" id="1418104"/>
    <lineage>
        <taxon>Bacteria</taxon>
        <taxon>Bacillati</taxon>
        <taxon>Bacillota</taxon>
        <taxon>Clostridia</taxon>
        <taxon>Eubacteriales</taxon>
        <taxon>Clostridiaceae</taxon>
        <taxon>Clostridium</taxon>
    </lineage>
</organism>
<feature type="compositionally biased region" description="Polar residues" evidence="1">
    <location>
        <begin position="238"/>
        <end position="260"/>
    </location>
</feature>
<name>A0A0C1QZI7_9CLOT</name>
<dbReference type="AlphaFoldDB" id="A0A0C1QZI7"/>
<dbReference type="STRING" id="29341.RSJ17_15985"/>
<dbReference type="PANTHER" id="PTHR40050">
    <property type="entry name" value="INNER SPORE COAT PROTEIN H"/>
    <property type="match status" value="1"/>
</dbReference>
<sequence length="657" mass="73084">MISNKFINIIISIIMVLSLLFASLIVILFNNTNYTSSITETEYISKVFDKNKVMEIDINISQEDWDWTIENATEEEYKNANISINGETYYNVGIRPKGNSSLSMIASDDTTDRYSFKIKFDEYVDGQTLHGLNKLVINNIMSDTTYMKEYLSYDLYTAMGIPTPAYAYANIKINGEDWGLYLAVEVIEESFLERNYGYGALEGNLYKPESTKIGGAMPNGKQGQNPNNAPDADPGQRPNLNEQPNLNGQPNLNEQANLNEGPNRKGNEQNPMGGGKGMGSGGGTNLVWNGDDPSNYSSVLDSAVLKKTNFSDHEKVIDMIKNLNEGTDLEKYLDVDEILRYFAVNTFLVNLDSYAGSMKHNYYLYEENGIFQILPWDFNLSFAGFQMNDAEKAVNFPIDSPVTDTLENSPLIAKLLEVSEYKELYHKYLNEIVTNYIDNGVFKSTINNLDNLIGNYVKNDATAFYTYEEYKTSLPILISFGKDRASSITAQLAGAQPSTTYGNIPTNVDLSALGTMGGGNGGFPGEKLPGNNSPTQDNDLPNGFGDGNMPDMSTMEKAMEIIQASEDGILTDEQIEELKDLGIDESVIEIIKNSPFGMKGENRKDNQLDRGPKDIIHGAQTPQNTSYLVTILIFSLLSIIITSIFALKFKRKKYQSS</sequence>
<proteinExistence type="predicted"/>
<feature type="compositionally biased region" description="Gly residues" evidence="1">
    <location>
        <begin position="272"/>
        <end position="284"/>
    </location>
</feature>
<feature type="transmembrane region" description="Helical" evidence="2">
    <location>
        <begin position="627"/>
        <end position="647"/>
    </location>
</feature>
<feature type="region of interest" description="Disordered" evidence="1">
    <location>
        <begin position="212"/>
        <end position="288"/>
    </location>
</feature>
<protein>
    <submittedName>
        <fullName evidence="3">CotH family protein</fullName>
    </submittedName>
</protein>
<evidence type="ECO:0000256" key="2">
    <source>
        <dbReference type="SAM" id="Phobius"/>
    </source>
</evidence>
<evidence type="ECO:0000313" key="3">
    <source>
        <dbReference type="EMBL" id="KIE46522.1"/>
    </source>
</evidence>
<keyword evidence="2" id="KW-0472">Membrane</keyword>
<feature type="region of interest" description="Disordered" evidence="1">
    <location>
        <begin position="519"/>
        <end position="545"/>
    </location>
</feature>
<comment type="caution">
    <text evidence="3">The sequence shown here is derived from an EMBL/GenBank/DDBJ whole genome shotgun (WGS) entry which is preliminary data.</text>
</comment>
<accession>A0A0C1QZI7</accession>
<dbReference type="EMBL" id="AYSO01000017">
    <property type="protein sequence ID" value="KIE46522.1"/>
    <property type="molecule type" value="Genomic_DNA"/>
</dbReference>
<dbReference type="Pfam" id="PF08757">
    <property type="entry name" value="CotH"/>
    <property type="match status" value="1"/>
</dbReference>
<dbReference type="InterPro" id="IPR014867">
    <property type="entry name" value="Spore_coat_CotH_CotH2/3/7"/>
</dbReference>
<dbReference type="RefSeq" id="WP_039633834.1">
    <property type="nucleotide sequence ID" value="NZ_AYSO01000017.1"/>
</dbReference>
<gene>
    <name evidence="3" type="ORF">U732_1907</name>
</gene>
<keyword evidence="2" id="KW-1133">Transmembrane helix</keyword>
<feature type="transmembrane region" description="Helical" evidence="2">
    <location>
        <begin position="7"/>
        <end position="29"/>
    </location>
</feature>
<dbReference type="Proteomes" id="UP000031366">
    <property type="component" value="Unassembled WGS sequence"/>
</dbReference>
<dbReference type="PANTHER" id="PTHR40050:SF1">
    <property type="entry name" value="INNER SPORE COAT PROTEIN H"/>
    <property type="match status" value="1"/>
</dbReference>
<reference evidence="3 4" key="1">
    <citation type="journal article" date="2015" name="Infect. Genet. Evol.">
        <title>Genomic sequences of six botulinum neurotoxin-producing strains representing three clostridial species illustrate the mobility and diversity of botulinum neurotoxin genes.</title>
        <authorList>
            <person name="Smith T.J."/>
            <person name="Hill K.K."/>
            <person name="Xie G."/>
            <person name="Foley B.T."/>
            <person name="Williamson C.H."/>
            <person name="Foster J.T."/>
            <person name="Johnson S.L."/>
            <person name="Chertkov O."/>
            <person name="Teshima H."/>
            <person name="Gibbons H.S."/>
            <person name="Johnsky L.A."/>
            <person name="Karavis M.A."/>
            <person name="Smith L.A."/>
        </authorList>
    </citation>
    <scope>NUCLEOTIDE SEQUENCE [LARGE SCALE GENOMIC DNA]</scope>
    <source>
        <strain evidence="3 4">CDC 2741</strain>
    </source>
</reference>